<proteinExistence type="predicted"/>
<evidence type="ECO:0000313" key="1">
    <source>
        <dbReference type="EMBL" id="PLA40119.1"/>
    </source>
</evidence>
<comment type="caution">
    <text evidence="1">The sequence shown here is derived from an EMBL/GenBank/DDBJ whole genome shotgun (WGS) entry which is preliminary data.</text>
</comment>
<dbReference type="Proteomes" id="UP000234767">
    <property type="component" value="Unassembled WGS sequence"/>
</dbReference>
<name>A0A2I1XBZ1_NEISI</name>
<organism evidence="1 2">
    <name type="scientific">Neisseria sicca</name>
    <dbReference type="NCBI Taxonomy" id="490"/>
    <lineage>
        <taxon>Bacteria</taxon>
        <taxon>Pseudomonadati</taxon>
        <taxon>Pseudomonadota</taxon>
        <taxon>Betaproteobacteria</taxon>
        <taxon>Neisseriales</taxon>
        <taxon>Neisseriaceae</taxon>
        <taxon>Neisseria</taxon>
    </lineage>
</organism>
<evidence type="ECO:0000313" key="2">
    <source>
        <dbReference type="Proteomes" id="UP000234767"/>
    </source>
</evidence>
<dbReference type="AlphaFoldDB" id="A0A2I1XBZ1"/>
<gene>
    <name evidence="1" type="ORF">CYK00_06580</name>
</gene>
<accession>A0A2I1XBZ1</accession>
<reference evidence="1 2" key="1">
    <citation type="submission" date="2017-12" db="EMBL/GenBank/DDBJ databases">
        <title>Phylogenetic diversity of female urinary microbiome.</title>
        <authorList>
            <person name="Thomas-White K."/>
            <person name="Wolfe A.J."/>
        </authorList>
    </citation>
    <scope>NUCLEOTIDE SEQUENCE [LARGE SCALE GENOMIC DNA]</scope>
    <source>
        <strain evidence="1 2">UMB0321</strain>
    </source>
</reference>
<sequence>MALKINRYRIFCNLSPLPAGEGIMVLKSTVIRFSVIRPLSPWERARERVKSQGAPYRFP</sequence>
<dbReference type="EMBL" id="PKJO01000007">
    <property type="protein sequence ID" value="PLA40119.1"/>
    <property type="molecule type" value="Genomic_DNA"/>
</dbReference>
<protein>
    <submittedName>
        <fullName evidence="1">Uncharacterized protein</fullName>
    </submittedName>
</protein>